<comment type="caution">
    <text evidence="2">The sequence shown here is derived from an EMBL/GenBank/DDBJ whole genome shotgun (WGS) entry which is preliminary data.</text>
</comment>
<evidence type="ECO:0000256" key="1">
    <source>
        <dbReference type="SAM" id="MobiDB-lite"/>
    </source>
</evidence>
<dbReference type="Proteomes" id="UP001642484">
    <property type="component" value="Unassembled WGS sequence"/>
</dbReference>
<feature type="compositionally biased region" description="Low complexity" evidence="1">
    <location>
        <begin position="153"/>
        <end position="206"/>
    </location>
</feature>
<feature type="compositionally biased region" description="Basic residues" evidence="1">
    <location>
        <begin position="110"/>
        <end position="120"/>
    </location>
</feature>
<proteinExistence type="predicted"/>
<protein>
    <submittedName>
        <fullName evidence="2">Uncharacterized protein</fullName>
    </submittedName>
</protein>
<sequence length="416" mass="43587">MPPRWPGLQLLKSAHNTGQPQRERASDTQLVKEGAEVAEDPIHQEPQRPALSISASRLRQLTRPRPKGAHSSVRSLLGAPSQGQGPNQPGTGSASGSSSKHEGKGGKGGKAGKGKTKAKNPPKITQILEVLKARRAEAEQAKLTRKQEEAAKAGKAPAARAPKAQAAQVPAKAPAVPAAPAAAPRAPKASAAPIVPKKSAPAAPAPENESILAKRSVELENRDLACKAICRIKRGLREARRRDDGRPFIPEDWETTFKPFLGSYIRFLLSRPDQFKVHQGMGPGLYSIEDVTNNEVVMPNQLAPGKGGKSWISAKAKAHVKGGSKAGCSLGAKGGSKGSKGRSKVGSKGADVSPASGTSKAVAIGTAGDADKVTEEAAFAALEQAFEEVDEPLPSRKRTSLIAELFSEDSPIKRPS</sequence>
<gene>
    <name evidence="2" type="ORF">CCMP2556_LOCUS10580</name>
</gene>
<reference evidence="2 3" key="1">
    <citation type="submission" date="2024-02" db="EMBL/GenBank/DDBJ databases">
        <authorList>
            <person name="Chen Y."/>
            <person name="Shah S."/>
            <person name="Dougan E. K."/>
            <person name="Thang M."/>
            <person name="Chan C."/>
        </authorList>
    </citation>
    <scope>NUCLEOTIDE SEQUENCE [LARGE SCALE GENOMIC DNA]</scope>
</reference>
<evidence type="ECO:0000313" key="3">
    <source>
        <dbReference type="Proteomes" id="UP001642484"/>
    </source>
</evidence>
<feature type="compositionally biased region" description="Basic and acidic residues" evidence="1">
    <location>
        <begin position="131"/>
        <end position="152"/>
    </location>
</feature>
<feature type="region of interest" description="Disordered" evidence="1">
    <location>
        <begin position="13"/>
        <end position="207"/>
    </location>
</feature>
<accession>A0ABP0JBX6</accession>
<evidence type="ECO:0000313" key="2">
    <source>
        <dbReference type="EMBL" id="CAK9011737.1"/>
    </source>
</evidence>
<organism evidence="2 3">
    <name type="scientific">Durusdinium trenchii</name>
    <dbReference type="NCBI Taxonomy" id="1381693"/>
    <lineage>
        <taxon>Eukaryota</taxon>
        <taxon>Sar</taxon>
        <taxon>Alveolata</taxon>
        <taxon>Dinophyceae</taxon>
        <taxon>Suessiales</taxon>
        <taxon>Symbiodiniaceae</taxon>
        <taxon>Durusdinium</taxon>
    </lineage>
</organism>
<keyword evidence="3" id="KW-1185">Reference proteome</keyword>
<dbReference type="EMBL" id="CAXAMN010004969">
    <property type="protein sequence ID" value="CAK9011737.1"/>
    <property type="molecule type" value="Genomic_DNA"/>
</dbReference>
<name>A0ABP0JBX6_9DINO</name>
<feature type="region of interest" description="Disordered" evidence="1">
    <location>
        <begin position="328"/>
        <end position="360"/>
    </location>
</feature>